<keyword evidence="5" id="KW-1185">Reference proteome</keyword>
<gene>
    <name evidence="4" type="ORF">B0H15DRAFT_867277</name>
</gene>
<dbReference type="Pfam" id="PF00583">
    <property type="entry name" value="Acetyltransf_1"/>
    <property type="match status" value="1"/>
</dbReference>
<evidence type="ECO:0000313" key="5">
    <source>
        <dbReference type="Proteomes" id="UP001222325"/>
    </source>
</evidence>
<keyword evidence="2" id="KW-0812">Transmembrane</keyword>
<keyword evidence="2" id="KW-0472">Membrane</keyword>
<evidence type="ECO:0000256" key="1">
    <source>
        <dbReference type="ARBA" id="ARBA00022679"/>
    </source>
</evidence>
<dbReference type="Gene3D" id="3.40.630.30">
    <property type="match status" value="1"/>
</dbReference>
<proteinExistence type="predicted"/>
<feature type="domain" description="N-acetyltransferase" evidence="3">
    <location>
        <begin position="90"/>
        <end position="237"/>
    </location>
</feature>
<organism evidence="4 5">
    <name type="scientific">Mycena belliarum</name>
    <dbReference type="NCBI Taxonomy" id="1033014"/>
    <lineage>
        <taxon>Eukaryota</taxon>
        <taxon>Fungi</taxon>
        <taxon>Dikarya</taxon>
        <taxon>Basidiomycota</taxon>
        <taxon>Agaricomycotina</taxon>
        <taxon>Agaricomycetes</taxon>
        <taxon>Agaricomycetidae</taxon>
        <taxon>Agaricales</taxon>
        <taxon>Marasmiineae</taxon>
        <taxon>Mycenaceae</taxon>
        <taxon>Mycena</taxon>
    </lineage>
</organism>
<dbReference type="EMBL" id="JARJCN010000099">
    <property type="protein sequence ID" value="KAJ7075285.1"/>
    <property type="molecule type" value="Genomic_DNA"/>
</dbReference>
<dbReference type="GO" id="GO:0008080">
    <property type="term" value="F:N-acetyltransferase activity"/>
    <property type="evidence" value="ECO:0007669"/>
    <property type="project" value="InterPro"/>
</dbReference>
<dbReference type="SUPFAM" id="SSF55729">
    <property type="entry name" value="Acyl-CoA N-acyltransferases (Nat)"/>
    <property type="match status" value="1"/>
</dbReference>
<feature type="transmembrane region" description="Helical" evidence="2">
    <location>
        <begin position="43"/>
        <end position="62"/>
    </location>
</feature>
<sequence length="246" mass="27064">MALDGIYIRPYRPSDFPQIRALLFEGFVTSEGSVTAVATRRSLYKFPAPIAYLLGGVGLGVLARAEPWAWTSPMVAVGVLLCAAPIALFTFIRRAIPRALIAFCESALAADMRDIPAHYGADGFFVAAQPRDDPKPGDAPQDEEVVGYVGLEYLPEKDAHTAEVRRMIVSAKYRRRGLGERLMRAVIARGETIPGLRSIELGTSEYQPGAQRLYERLGWVFAGGRTIREGLLFVDIRHFTRPVGKA</sequence>
<comment type="caution">
    <text evidence="4">The sequence shown here is derived from an EMBL/GenBank/DDBJ whole genome shotgun (WGS) entry which is preliminary data.</text>
</comment>
<dbReference type="InterPro" id="IPR050769">
    <property type="entry name" value="NAT_camello-type"/>
</dbReference>
<keyword evidence="2" id="KW-1133">Transmembrane helix</keyword>
<dbReference type="PROSITE" id="PS51186">
    <property type="entry name" value="GNAT"/>
    <property type="match status" value="1"/>
</dbReference>
<accession>A0AAD6TNX0</accession>
<reference evidence="4" key="1">
    <citation type="submission" date="2023-03" db="EMBL/GenBank/DDBJ databases">
        <title>Massive genome expansion in bonnet fungi (Mycena s.s.) driven by repeated elements and novel gene families across ecological guilds.</title>
        <authorList>
            <consortium name="Lawrence Berkeley National Laboratory"/>
            <person name="Harder C.B."/>
            <person name="Miyauchi S."/>
            <person name="Viragh M."/>
            <person name="Kuo A."/>
            <person name="Thoen E."/>
            <person name="Andreopoulos B."/>
            <person name="Lu D."/>
            <person name="Skrede I."/>
            <person name="Drula E."/>
            <person name="Henrissat B."/>
            <person name="Morin E."/>
            <person name="Kohler A."/>
            <person name="Barry K."/>
            <person name="LaButti K."/>
            <person name="Morin E."/>
            <person name="Salamov A."/>
            <person name="Lipzen A."/>
            <person name="Mereny Z."/>
            <person name="Hegedus B."/>
            <person name="Baldrian P."/>
            <person name="Stursova M."/>
            <person name="Weitz H."/>
            <person name="Taylor A."/>
            <person name="Grigoriev I.V."/>
            <person name="Nagy L.G."/>
            <person name="Martin F."/>
            <person name="Kauserud H."/>
        </authorList>
    </citation>
    <scope>NUCLEOTIDE SEQUENCE</scope>
    <source>
        <strain evidence="4">CBHHK173m</strain>
    </source>
</reference>
<dbReference type="AlphaFoldDB" id="A0AAD6TNX0"/>
<protein>
    <submittedName>
        <fullName evidence="4">Acyl-CoA N-acyltransferase</fullName>
    </submittedName>
</protein>
<dbReference type="PANTHER" id="PTHR13947:SF37">
    <property type="entry name" value="LD18367P"/>
    <property type="match status" value="1"/>
</dbReference>
<dbReference type="InterPro" id="IPR000182">
    <property type="entry name" value="GNAT_dom"/>
</dbReference>
<evidence type="ECO:0000259" key="3">
    <source>
        <dbReference type="PROSITE" id="PS51186"/>
    </source>
</evidence>
<evidence type="ECO:0000313" key="4">
    <source>
        <dbReference type="EMBL" id="KAJ7075285.1"/>
    </source>
</evidence>
<keyword evidence="1" id="KW-0808">Transferase</keyword>
<dbReference type="InterPro" id="IPR016181">
    <property type="entry name" value="Acyl_CoA_acyltransferase"/>
</dbReference>
<feature type="transmembrane region" description="Helical" evidence="2">
    <location>
        <begin position="68"/>
        <end position="92"/>
    </location>
</feature>
<dbReference type="Proteomes" id="UP001222325">
    <property type="component" value="Unassembled WGS sequence"/>
</dbReference>
<dbReference type="CDD" id="cd04301">
    <property type="entry name" value="NAT_SF"/>
    <property type="match status" value="1"/>
</dbReference>
<dbReference type="PANTHER" id="PTHR13947">
    <property type="entry name" value="GNAT FAMILY N-ACETYLTRANSFERASE"/>
    <property type="match status" value="1"/>
</dbReference>
<name>A0AAD6TNX0_9AGAR</name>
<evidence type="ECO:0000256" key="2">
    <source>
        <dbReference type="SAM" id="Phobius"/>
    </source>
</evidence>